<feature type="domain" description="Cyclic nucleotide-binding" evidence="1">
    <location>
        <begin position="278"/>
        <end position="353"/>
    </location>
</feature>
<dbReference type="Pfam" id="PF00027">
    <property type="entry name" value="cNMP_binding"/>
    <property type="match status" value="2"/>
</dbReference>
<dbReference type="SUPFAM" id="SSF51206">
    <property type="entry name" value="cAMP-binding domain-like"/>
    <property type="match status" value="2"/>
</dbReference>
<dbReference type="InterPro" id="IPR018490">
    <property type="entry name" value="cNMP-bd_dom_sf"/>
</dbReference>
<sequence>MSISVLSGSLKFLNLGEIIQLLGSNASTGVLRIKSKYAQQPGLIYIVNGNPVDASTGSATGLDAVNALFGWLDGEFDFSEENVEKKNVIKKSRMEIMLDGLSLLDDGHIEILGPVTYDKKTKDPSAKEPTLPIIRGPLVDYMYVVDEEVVYDGSTITVEGKHGSWFWVILEGTGDIYKETPEGPFTILRIGEGAFVGSIASFLSSGSVRSATIKAVGNVQLGVLDSQRLSIDYAKMSSAFKTFVISLDKRLKQVTDMAVDIRLKKISIEEFVKGKKPVMKQGESNEKLFMIKEGEACIVRKTKHGYVPLATLEKRDFFGNVSFLDMGQEPFSAMVLGSEDLEISEIDPELFQNEHNQLSATFKNIIEHLATCISVTTIVASDFHKKIAQKKTKKS</sequence>
<dbReference type="PANTHER" id="PTHR36304">
    <property type="entry name" value="DOMAIN GTPASE-ACTIVATING PROTEIN, PUTATIVE-RELATED-RELATED"/>
    <property type="match status" value="1"/>
</dbReference>
<dbReference type="Gene3D" id="2.60.120.10">
    <property type="entry name" value="Jelly Rolls"/>
    <property type="match status" value="2"/>
</dbReference>
<dbReference type="CDD" id="cd00038">
    <property type="entry name" value="CAP_ED"/>
    <property type="match status" value="2"/>
</dbReference>
<dbReference type="AlphaFoldDB" id="A0A8J6P1R0"/>
<dbReference type="PANTHER" id="PTHR36304:SF4">
    <property type="entry name" value="DUF4388 DOMAIN-CONTAINING PROTEIN"/>
    <property type="match status" value="1"/>
</dbReference>
<accession>A0A8J6P1R0</accession>
<organism evidence="2 3">
    <name type="scientific">Candidatus Desulfatibia vada</name>
    <dbReference type="NCBI Taxonomy" id="2841696"/>
    <lineage>
        <taxon>Bacteria</taxon>
        <taxon>Pseudomonadati</taxon>
        <taxon>Thermodesulfobacteriota</taxon>
        <taxon>Desulfobacteria</taxon>
        <taxon>Desulfobacterales</taxon>
        <taxon>Desulfobacterales incertae sedis</taxon>
        <taxon>Candidatus Desulfatibia</taxon>
    </lineage>
</organism>
<dbReference type="InterPro" id="IPR025497">
    <property type="entry name" value="PatA-like_N"/>
</dbReference>
<protein>
    <submittedName>
        <fullName evidence="2">Cyclic nucleotide-binding domain-containing protein</fullName>
    </submittedName>
</protein>
<evidence type="ECO:0000313" key="3">
    <source>
        <dbReference type="Proteomes" id="UP000605201"/>
    </source>
</evidence>
<reference evidence="2 3" key="1">
    <citation type="submission" date="2020-08" db="EMBL/GenBank/DDBJ databases">
        <title>Bridging the membrane lipid divide: bacteria of the FCB group superphylum have the potential to synthesize archaeal ether lipids.</title>
        <authorList>
            <person name="Villanueva L."/>
            <person name="Von Meijenfeldt F.A.B."/>
            <person name="Westbye A.B."/>
            <person name="Yadav S."/>
            <person name="Hopmans E.C."/>
            <person name="Dutilh B.E."/>
            <person name="Sinninghe Damste J.S."/>
        </authorList>
    </citation>
    <scope>NUCLEOTIDE SEQUENCE [LARGE SCALE GENOMIC DNA]</scope>
    <source>
        <strain evidence="2">NIOZ-UU17</strain>
    </source>
</reference>
<dbReference type="Proteomes" id="UP000605201">
    <property type="component" value="Unassembled WGS sequence"/>
</dbReference>
<comment type="caution">
    <text evidence="2">The sequence shown here is derived from an EMBL/GenBank/DDBJ whole genome shotgun (WGS) entry which is preliminary data.</text>
</comment>
<dbReference type="InterPro" id="IPR000595">
    <property type="entry name" value="cNMP-bd_dom"/>
</dbReference>
<proteinExistence type="predicted"/>
<feature type="domain" description="Cyclic nucleotide-binding" evidence="1">
    <location>
        <begin position="138"/>
        <end position="229"/>
    </location>
</feature>
<evidence type="ECO:0000313" key="2">
    <source>
        <dbReference type="EMBL" id="MBC8433570.1"/>
    </source>
</evidence>
<dbReference type="InterPro" id="IPR014710">
    <property type="entry name" value="RmlC-like_jellyroll"/>
</dbReference>
<evidence type="ECO:0000259" key="1">
    <source>
        <dbReference type="PROSITE" id="PS50042"/>
    </source>
</evidence>
<gene>
    <name evidence="2" type="ORF">H8D96_16810</name>
</gene>
<dbReference type="EMBL" id="JACNIG010000309">
    <property type="protein sequence ID" value="MBC8433570.1"/>
    <property type="molecule type" value="Genomic_DNA"/>
</dbReference>
<name>A0A8J6P1R0_9BACT</name>
<dbReference type="Pfam" id="PF14332">
    <property type="entry name" value="DUF4388"/>
    <property type="match status" value="1"/>
</dbReference>
<dbReference type="PROSITE" id="PS50042">
    <property type="entry name" value="CNMP_BINDING_3"/>
    <property type="match status" value="2"/>
</dbReference>